<feature type="region of interest" description="Disordered" evidence="1">
    <location>
        <begin position="37"/>
        <end position="57"/>
    </location>
</feature>
<keyword evidence="3" id="KW-1185">Reference proteome</keyword>
<accession>A0A9D4ET26</accession>
<sequence length="57" mass="6595">MFSTSFASSGSEFQAEIVEGQKEFWYKEVLERTPSKRDELRNDLVDRSPTDYGVSED</sequence>
<feature type="compositionally biased region" description="Basic and acidic residues" evidence="1">
    <location>
        <begin position="37"/>
        <end position="49"/>
    </location>
</feature>
<evidence type="ECO:0000256" key="1">
    <source>
        <dbReference type="SAM" id="MobiDB-lite"/>
    </source>
</evidence>
<name>A0A9D4ET26_DREPO</name>
<reference evidence="2" key="1">
    <citation type="journal article" date="2019" name="bioRxiv">
        <title>The Genome of the Zebra Mussel, Dreissena polymorpha: A Resource for Invasive Species Research.</title>
        <authorList>
            <person name="McCartney M.A."/>
            <person name="Auch B."/>
            <person name="Kono T."/>
            <person name="Mallez S."/>
            <person name="Zhang Y."/>
            <person name="Obille A."/>
            <person name="Becker A."/>
            <person name="Abrahante J.E."/>
            <person name="Garbe J."/>
            <person name="Badalamenti J.P."/>
            <person name="Herman A."/>
            <person name="Mangelson H."/>
            <person name="Liachko I."/>
            <person name="Sullivan S."/>
            <person name="Sone E.D."/>
            <person name="Koren S."/>
            <person name="Silverstein K.A.T."/>
            <person name="Beckman K.B."/>
            <person name="Gohl D.M."/>
        </authorList>
    </citation>
    <scope>NUCLEOTIDE SEQUENCE</scope>
    <source>
        <strain evidence="2">Duluth1</strain>
        <tissue evidence="2">Whole animal</tissue>
    </source>
</reference>
<dbReference type="EMBL" id="JAIWYP010000008">
    <property type="protein sequence ID" value="KAH3785787.1"/>
    <property type="molecule type" value="Genomic_DNA"/>
</dbReference>
<proteinExistence type="predicted"/>
<reference evidence="2" key="2">
    <citation type="submission" date="2020-11" db="EMBL/GenBank/DDBJ databases">
        <authorList>
            <person name="McCartney M.A."/>
            <person name="Auch B."/>
            <person name="Kono T."/>
            <person name="Mallez S."/>
            <person name="Becker A."/>
            <person name="Gohl D.M."/>
            <person name="Silverstein K.A.T."/>
            <person name="Koren S."/>
            <person name="Bechman K.B."/>
            <person name="Herman A."/>
            <person name="Abrahante J.E."/>
            <person name="Garbe J."/>
        </authorList>
    </citation>
    <scope>NUCLEOTIDE SEQUENCE</scope>
    <source>
        <strain evidence="2">Duluth1</strain>
        <tissue evidence="2">Whole animal</tissue>
    </source>
</reference>
<dbReference type="Proteomes" id="UP000828390">
    <property type="component" value="Unassembled WGS sequence"/>
</dbReference>
<gene>
    <name evidence="2" type="ORF">DPMN_163881</name>
</gene>
<evidence type="ECO:0000313" key="2">
    <source>
        <dbReference type="EMBL" id="KAH3785787.1"/>
    </source>
</evidence>
<organism evidence="2 3">
    <name type="scientific">Dreissena polymorpha</name>
    <name type="common">Zebra mussel</name>
    <name type="synonym">Mytilus polymorpha</name>
    <dbReference type="NCBI Taxonomy" id="45954"/>
    <lineage>
        <taxon>Eukaryota</taxon>
        <taxon>Metazoa</taxon>
        <taxon>Spiralia</taxon>
        <taxon>Lophotrochozoa</taxon>
        <taxon>Mollusca</taxon>
        <taxon>Bivalvia</taxon>
        <taxon>Autobranchia</taxon>
        <taxon>Heteroconchia</taxon>
        <taxon>Euheterodonta</taxon>
        <taxon>Imparidentia</taxon>
        <taxon>Neoheterodontei</taxon>
        <taxon>Myida</taxon>
        <taxon>Dreissenoidea</taxon>
        <taxon>Dreissenidae</taxon>
        <taxon>Dreissena</taxon>
    </lineage>
</organism>
<evidence type="ECO:0000313" key="3">
    <source>
        <dbReference type="Proteomes" id="UP000828390"/>
    </source>
</evidence>
<dbReference type="AlphaFoldDB" id="A0A9D4ET26"/>
<comment type="caution">
    <text evidence="2">The sequence shown here is derived from an EMBL/GenBank/DDBJ whole genome shotgun (WGS) entry which is preliminary data.</text>
</comment>
<protein>
    <submittedName>
        <fullName evidence="2">Uncharacterized protein</fullName>
    </submittedName>
</protein>